<dbReference type="InterPro" id="IPR016181">
    <property type="entry name" value="Acyl_CoA_acyltransferase"/>
</dbReference>
<keyword evidence="2" id="KW-0012">Acyltransferase</keyword>
<dbReference type="GO" id="GO:0016747">
    <property type="term" value="F:acyltransferase activity, transferring groups other than amino-acyl groups"/>
    <property type="evidence" value="ECO:0007669"/>
    <property type="project" value="InterPro"/>
</dbReference>
<evidence type="ECO:0000259" key="3">
    <source>
        <dbReference type="PROSITE" id="PS51186"/>
    </source>
</evidence>
<evidence type="ECO:0000313" key="5">
    <source>
        <dbReference type="Proteomes" id="UP000501568"/>
    </source>
</evidence>
<proteinExistence type="predicted"/>
<reference evidence="4 5" key="1">
    <citation type="submission" date="2020-02" db="EMBL/GenBank/DDBJ databases">
        <authorList>
            <person name="Zheng R.K."/>
            <person name="Sun C.M."/>
        </authorList>
    </citation>
    <scope>NUCLEOTIDE SEQUENCE [LARGE SCALE GENOMIC DNA]</scope>
    <source>
        <strain evidence="5">zrk23</strain>
    </source>
</reference>
<evidence type="ECO:0000256" key="1">
    <source>
        <dbReference type="ARBA" id="ARBA00022679"/>
    </source>
</evidence>
<dbReference type="PROSITE" id="PS51186">
    <property type="entry name" value="GNAT"/>
    <property type="match status" value="1"/>
</dbReference>
<dbReference type="AlphaFoldDB" id="A0A6G6Y2S6"/>
<dbReference type="SUPFAM" id="SSF55729">
    <property type="entry name" value="Acyl-CoA N-acyltransferases (Nat)"/>
    <property type="match status" value="1"/>
</dbReference>
<evidence type="ECO:0000313" key="4">
    <source>
        <dbReference type="EMBL" id="QIG79018.1"/>
    </source>
</evidence>
<feature type="domain" description="N-acetyltransferase" evidence="3">
    <location>
        <begin position="5"/>
        <end position="151"/>
    </location>
</feature>
<name>A0A6G6Y2S6_9SPHN</name>
<organism evidence="4 5">
    <name type="scientific">Stakelama tenebrarum</name>
    <dbReference type="NCBI Taxonomy" id="2711215"/>
    <lineage>
        <taxon>Bacteria</taxon>
        <taxon>Pseudomonadati</taxon>
        <taxon>Pseudomonadota</taxon>
        <taxon>Alphaproteobacteria</taxon>
        <taxon>Sphingomonadales</taxon>
        <taxon>Sphingomonadaceae</taxon>
        <taxon>Stakelama</taxon>
    </lineage>
</organism>
<dbReference type="PANTHER" id="PTHR43877:SF2">
    <property type="entry name" value="AMINOALKYLPHOSPHONATE N-ACETYLTRANSFERASE-RELATED"/>
    <property type="match status" value="1"/>
</dbReference>
<dbReference type="InterPro" id="IPR000182">
    <property type="entry name" value="GNAT_dom"/>
</dbReference>
<accession>A0A6G6Y2S6</accession>
<dbReference type="EMBL" id="CP049109">
    <property type="protein sequence ID" value="QIG79018.1"/>
    <property type="molecule type" value="Genomic_DNA"/>
</dbReference>
<protein>
    <submittedName>
        <fullName evidence="4">GNAT family N-acetyltransferase</fullName>
    </submittedName>
</protein>
<dbReference type="PANTHER" id="PTHR43877">
    <property type="entry name" value="AMINOALKYLPHOSPHONATE N-ACETYLTRANSFERASE-RELATED-RELATED"/>
    <property type="match status" value="1"/>
</dbReference>
<keyword evidence="5" id="KW-1185">Reference proteome</keyword>
<keyword evidence="1 4" id="KW-0808">Transferase</keyword>
<sequence length="158" mass="17171">MSTALNITRLRAGGIGDVSTVAAIMAEAFDPRFGEAWTAAQCMGMFSLPGVWLTLAERDATVAGFALSRIAADESELLLLATLPRMRRMGIGGILLRSVIAEARSRGASNLHLEVRAGNDAEHLYRTEGFSKIGERRNYYRGKTGESFDAQTFSRSLI</sequence>
<dbReference type="RefSeq" id="WP_165326020.1">
    <property type="nucleotide sequence ID" value="NZ_CP049109.1"/>
</dbReference>
<dbReference type="CDD" id="cd04301">
    <property type="entry name" value="NAT_SF"/>
    <property type="match status" value="1"/>
</dbReference>
<evidence type="ECO:0000256" key="2">
    <source>
        <dbReference type="ARBA" id="ARBA00023315"/>
    </source>
</evidence>
<dbReference type="Proteomes" id="UP000501568">
    <property type="component" value="Chromosome"/>
</dbReference>
<dbReference type="InterPro" id="IPR050832">
    <property type="entry name" value="Bact_Acetyltransf"/>
</dbReference>
<dbReference type="Gene3D" id="3.40.630.30">
    <property type="match status" value="1"/>
</dbReference>
<dbReference type="KEGG" id="spzr:G5C33_03940"/>
<gene>
    <name evidence="4" type="ORF">G5C33_03940</name>
</gene>
<dbReference type="Pfam" id="PF00583">
    <property type="entry name" value="Acetyltransf_1"/>
    <property type="match status" value="1"/>
</dbReference>